<evidence type="ECO:0000256" key="3">
    <source>
        <dbReference type="ARBA" id="ARBA00023125"/>
    </source>
</evidence>
<proteinExistence type="inferred from homology"/>
<name>A0ABV8V5P0_9GAMM</name>
<dbReference type="Gene3D" id="3.40.190.290">
    <property type="match status" value="1"/>
</dbReference>
<feature type="domain" description="HTH lysR-type" evidence="5">
    <location>
        <begin position="1"/>
        <end position="58"/>
    </location>
</feature>
<comment type="similarity">
    <text evidence="1">Belongs to the LysR transcriptional regulatory family.</text>
</comment>
<dbReference type="InterPro" id="IPR036390">
    <property type="entry name" value="WH_DNA-bd_sf"/>
</dbReference>
<sequence length="296" mass="33121">MDLRQLKVFIQVVETGSFTRAAEKLHIAQSAISVSVQKLELELGLTLFDRAERRPRLTAEGEVLFSRARKLVEEFQKTQQEMRELSGGASGTVRLGTSAMLGSYYLPEQIVAFRQRYPKINFQVVGEGTSRAQTQLIAGDIDMAMVNLVNLPAELEAFPLVTEPVVACVASSHPLAKRKTITFEQFAREPLALYGAGYYLRELVDQQCKQVQVKPNIVLETNILRLMTSLVIAKGAIGFVLERVVNEEAKLKAIRFDKPLTLSLGIAWRKDSYLSVANKRFADFLVAQMQGQRLES</sequence>
<evidence type="ECO:0000259" key="5">
    <source>
        <dbReference type="PROSITE" id="PS50931"/>
    </source>
</evidence>
<dbReference type="RefSeq" id="WP_290260890.1">
    <property type="nucleotide sequence ID" value="NZ_JAUFQG010000004.1"/>
</dbReference>
<dbReference type="PANTHER" id="PTHR30419:SF8">
    <property type="entry name" value="NITROGEN ASSIMILATION TRANSCRIPTIONAL ACTIVATOR-RELATED"/>
    <property type="match status" value="1"/>
</dbReference>
<dbReference type="SUPFAM" id="SSF46785">
    <property type="entry name" value="Winged helix' DNA-binding domain"/>
    <property type="match status" value="1"/>
</dbReference>
<dbReference type="CDD" id="cd05466">
    <property type="entry name" value="PBP2_LTTR_substrate"/>
    <property type="match status" value="1"/>
</dbReference>
<protein>
    <submittedName>
        <fullName evidence="6">LysR family transcriptional regulator</fullName>
    </submittedName>
</protein>
<dbReference type="EMBL" id="JBHSCX010000020">
    <property type="protein sequence ID" value="MFC4363230.1"/>
    <property type="molecule type" value="Genomic_DNA"/>
</dbReference>
<reference evidence="7" key="1">
    <citation type="journal article" date="2019" name="Int. J. Syst. Evol. Microbiol.">
        <title>The Global Catalogue of Microorganisms (GCM) 10K type strain sequencing project: providing services to taxonomists for standard genome sequencing and annotation.</title>
        <authorList>
            <consortium name="The Broad Institute Genomics Platform"/>
            <consortium name="The Broad Institute Genome Sequencing Center for Infectious Disease"/>
            <person name="Wu L."/>
            <person name="Ma J."/>
        </authorList>
    </citation>
    <scope>NUCLEOTIDE SEQUENCE [LARGE SCALE GENOMIC DNA]</scope>
    <source>
        <strain evidence="7">CECT 8570</strain>
    </source>
</reference>
<evidence type="ECO:0000256" key="1">
    <source>
        <dbReference type="ARBA" id="ARBA00009437"/>
    </source>
</evidence>
<dbReference type="Gene3D" id="1.10.10.10">
    <property type="entry name" value="Winged helix-like DNA-binding domain superfamily/Winged helix DNA-binding domain"/>
    <property type="match status" value="1"/>
</dbReference>
<comment type="caution">
    <text evidence="6">The sequence shown here is derived from an EMBL/GenBank/DDBJ whole genome shotgun (WGS) entry which is preliminary data.</text>
</comment>
<accession>A0ABV8V5P0</accession>
<dbReference type="InterPro" id="IPR036388">
    <property type="entry name" value="WH-like_DNA-bd_sf"/>
</dbReference>
<evidence type="ECO:0000313" key="6">
    <source>
        <dbReference type="EMBL" id="MFC4363230.1"/>
    </source>
</evidence>
<gene>
    <name evidence="6" type="ORF">ACFOX3_13025</name>
</gene>
<dbReference type="PRINTS" id="PR00039">
    <property type="entry name" value="HTHLYSR"/>
</dbReference>
<dbReference type="Pfam" id="PF03466">
    <property type="entry name" value="LysR_substrate"/>
    <property type="match status" value="1"/>
</dbReference>
<evidence type="ECO:0000256" key="4">
    <source>
        <dbReference type="ARBA" id="ARBA00023163"/>
    </source>
</evidence>
<evidence type="ECO:0000256" key="2">
    <source>
        <dbReference type="ARBA" id="ARBA00023015"/>
    </source>
</evidence>
<dbReference type="PROSITE" id="PS50931">
    <property type="entry name" value="HTH_LYSR"/>
    <property type="match status" value="1"/>
</dbReference>
<evidence type="ECO:0000313" key="7">
    <source>
        <dbReference type="Proteomes" id="UP001595840"/>
    </source>
</evidence>
<keyword evidence="7" id="KW-1185">Reference proteome</keyword>
<organism evidence="6 7">
    <name type="scientific">Simiduia curdlanivorans</name>
    <dbReference type="NCBI Taxonomy" id="1492769"/>
    <lineage>
        <taxon>Bacteria</taxon>
        <taxon>Pseudomonadati</taxon>
        <taxon>Pseudomonadota</taxon>
        <taxon>Gammaproteobacteria</taxon>
        <taxon>Cellvibrionales</taxon>
        <taxon>Cellvibrionaceae</taxon>
        <taxon>Simiduia</taxon>
    </lineage>
</organism>
<dbReference type="InterPro" id="IPR005119">
    <property type="entry name" value="LysR_subst-bd"/>
</dbReference>
<dbReference type="InterPro" id="IPR000847">
    <property type="entry name" value="LysR_HTH_N"/>
</dbReference>
<dbReference type="SUPFAM" id="SSF53850">
    <property type="entry name" value="Periplasmic binding protein-like II"/>
    <property type="match status" value="1"/>
</dbReference>
<dbReference type="Pfam" id="PF00126">
    <property type="entry name" value="HTH_1"/>
    <property type="match status" value="1"/>
</dbReference>
<dbReference type="InterPro" id="IPR050950">
    <property type="entry name" value="HTH-type_LysR_regulators"/>
</dbReference>
<keyword evidence="4" id="KW-0804">Transcription</keyword>
<keyword evidence="2" id="KW-0805">Transcription regulation</keyword>
<keyword evidence="3" id="KW-0238">DNA-binding</keyword>
<dbReference type="Proteomes" id="UP001595840">
    <property type="component" value="Unassembled WGS sequence"/>
</dbReference>
<dbReference type="PANTHER" id="PTHR30419">
    <property type="entry name" value="HTH-TYPE TRANSCRIPTIONAL REGULATOR YBHD"/>
    <property type="match status" value="1"/>
</dbReference>